<feature type="transmembrane region" description="Helical" evidence="5">
    <location>
        <begin position="61"/>
        <end position="81"/>
    </location>
</feature>
<evidence type="ECO:0000256" key="2">
    <source>
        <dbReference type="ARBA" id="ARBA00022692"/>
    </source>
</evidence>
<keyword evidence="4 5" id="KW-0472">Membrane</keyword>
<keyword evidence="8" id="KW-1185">Reference proteome</keyword>
<dbReference type="InterPro" id="IPR020846">
    <property type="entry name" value="MFS_dom"/>
</dbReference>
<evidence type="ECO:0000256" key="4">
    <source>
        <dbReference type="ARBA" id="ARBA00023136"/>
    </source>
</evidence>
<feature type="transmembrane region" description="Helical" evidence="5">
    <location>
        <begin position="382"/>
        <end position="403"/>
    </location>
</feature>
<evidence type="ECO:0000313" key="8">
    <source>
        <dbReference type="Proteomes" id="UP000832041"/>
    </source>
</evidence>
<name>A0ABY4L043_THEAE</name>
<feature type="transmembrane region" description="Helical" evidence="5">
    <location>
        <begin position="177"/>
        <end position="197"/>
    </location>
</feature>
<feature type="transmembrane region" description="Helical" evidence="5">
    <location>
        <begin position="88"/>
        <end position="110"/>
    </location>
</feature>
<dbReference type="SUPFAM" id="SSF103473">
    <property type="entry name" value="MFS general substrate transporter"/>
    <property type="match status" value="1"/>
</dbReference>
<dbReference type="RefSeq" id="WP_248593359.1">
    <property type="nucleotide sequence ID" value="NZ_BAABEB010000027.1"/>
</dbReference>
<dbReference type="Pfam" id="PF07690">
    <property type="entry name" value="MFS_1"/>
    <property type="match status" value="1"/>
</dbReference>
<feature type="transmembrane region" description="Helical" evidence="5">
    <location>
        <begin position="321"/>
        <end position="343"/>
    </location>
</feature>
<feature type="transmembrane region" description="Helical" evidence="5">
    <location>
        <begin position="296"/>
        <end position="315"/>
    </location>
</feature>
<feature type="transmembrane region" description="Helical" evidence="5">
    <location>
        <begin position="231"/>
        <end position="256"/>
    </location>
</feature>
<dbReference type="PANTHER" id="PTHR23514:SF13">
    <property type="entry name" value="INNER MEMBRANE PROTEIN YBJJ"/>
    <property type="match status" value="1"/>
</dbReference>
<evidence type="ECO:0000256" key="3">
    <source>
        <dbReference type="ARBA" id="ARBA00022989"/>
    </source>
</evidence>
<dbReference type="InterPro" id="IPR011701">
    <property type="entry name" value="MFS"/>
</dbReference>
<protein>
    <submittedName>
        <fullName evidence="7">MFS transporter</fullName>
    </submittedName>
</protein>
<feature type="transmembrane region" description="Helical" evidence="5">
    <location>
        <begin position="116"/>
        <end position="137"/>
    </location>
</feature>
<evidence type="ECO:0000313" key="7">
    <source>
        <dbReference type="EMBL" id="UPT21056.1"/>
    </source>
</evidence>
<accession>A0ABY4L043</accession>
<dbReference type="PANTHER" id="PTHR23514">
    <property type="entry name" value="BYPASS OF STOP CODON PROTEIN 6"/>
    <property type="match status" value="1"/>
</dbReference>
<organism evidence="7 8">
    <name type="scientific">Thermobifida alba</name>
    <name type="common">Thermomonospora alba</name>
    <dbReference type="NCBI Taxonomy" id="53522"/>
    <lineage>
        <taxon>Bacteria</taxon>
        <taxon>Bacillati</taxon>
        <taxon>Actinomycetota</taxon>
        <taxon>Actinomycetes</taxon>
        <taxon>Streptosporangiales</taxon>
        <taxon>Nocardiopsidaceae</taxon>
        <taxon>Thermobifida</taxon>
    </lineage>
</organism>
<feature type="domain" description="Major facilitator superfamily (MFS) profile" evidence="6">
    <location>
        <begin position="27"/>
        <end position="408"/>
    </location>
</feature>
<dbReference type="InterPro" id="IPR036259">
    <property type="entry name" value="MFS_trans_sf"/>
</dbReference>
<dbReference type="InterPro" id="IPR051788">
    <property type="entry name" value="MFS_Transporter"/>
</dbReference>
<evidence type="ECO:0000256" key="5">
    <source>
        <dbReference type="SAM" id="Phobius"/>
    </source>
</evidence>
<dbReference type="EMBL" id="CP051627">
    <property type="protein sequence ID" value="UPT21056.1"/>
    <property type="molecule type" value="Genomic_DNA"/>
</dbReference>
<reference evidence="7 8" key="1">
    <citation type="submission" date="2020-04" db="EMBL/GenBank/DDBJ databases">
        <title>Thermobifida alba genome sequencing and assembly.</title>
        <authorList>
            <person name="Luzics S."/>
            <person name="Horvath B."/>
            <person name="Nagy I."/>
            <person name="Toth A."/>
            <person name="Nagy I."/>
            <person name="Kukolya J."/>
        </authorList>
    </citation>
    <scope>NUCLEOTIDE SEQUENCE [LARGE SCALE GENOMIC DNA]</scope>
    <source>
        <strain evidence="7 8">DSM 43795</strain>
    </source>
</reference>
<dbReference type="Proteomes" id="UP000832041">
    <property type="component" value="Chromosome"/>
</dbReference>
<feature type="transmembrane region" description="Helical" evidence="5">
    <location>
        <begin position="262"/>
        <end position="284"/>
    </location>
</feature>
<feature type="transmembrane region" description="Helical" evidence="5">
    <location>
        <begin position="31"/>
        <end position="49"/>
    </location>
</feature>
<evidence type="ECO:0000259" key="6">
    <source>
        <dbReference type="PROSITE" id="PS50850"/>
    </source>
</evidence>
<evidence type="ECO:0000256" key="1">
    <source>
        <dbReference type="ARBA" id="ARBA00004651"/>
    </source>
</evidence>
<keyword evidence="3 5" id="KW-1133">Transmembrane helix</keyword>
<dbReference type="Gene3D" id="1.20.1250.20">
    <property type="entry name" value="MFS general substrate transporter like domains"/>
    <property type="match status" value="2"/>
</dbReference>
<gene>
    <name evidence="7" type="ORF">FOF52_08855</name>
</gene>
<dbReference type="CDD" id="cd17393">
    <property type="entry name" value="MFS_MosC_like"/>
    <property type="match status" value="1"/>
</dbReference>
<dbReference type="PROSITE" id="PS50850">
    <property type="entry name" value="MFS"/>
    <property type="match status" value="1"/>
</dbReference>
<sequence length="418" mass="41848">MAENQHESRLPVPSDPVPAAASRLRRARTAVLAHFFVAGMVIAVWASRIPEVKQRAGLNDGELSLALLGLAVGSLAAMQVAGRMVDRYGSAAVMPPAALLASLALLAPGFANSLPYLFTALTAIGLGSGLLGVPMNVHAARVERRYGRPIMASFHAAFSVGGFTGAAVGGASAHLGVSAPLTFAAVALAMSALALAVRPWLLRGRDLDAAAATGPTPSGSTRARRGVPLRIVLFGAAAFCCMLAEGSVTDWAAVYLHDARNASGAVAALGFSAFSALMAAGRLVGDRLTATLGTVTIVRGGALLAFAGLALTLATPWAPTGIAGFAIMGAGLSCIIPQVFGAAVEYDPRRAGRNLGFVSAMGQLGLLSGPVAIGAVAHTVDIAAALAVPAALCVGIALVAPALRGAVATRTAPAGTTA</sequence>
<proteinExistence type="predicted"/>
<keyword evidence="2 5" id="KW-0812">Transmembrane</keyword>
<feature type="transmembrane region" description="Helical" evidence="5">
    <location>
        <begin position="355"/>
        <end position="376"/>
    </location>
</feature>
<feature type="transmembrane region" description="Helical" evidence="5">
    <location>
        <begin position="149"/>
        <end position="171"/>
    </location>
</feature>
<comment type="subcellular location">
    <subcellularLocation>
        <location evidence="1">Cell membrane</location>
        <topology evidence="1">Multi-pass membrane protein</topology>
    </subcellularLocation>
</comment>